<gene>
    <name evidence="1" type="ORF">E9998_03725</name>
</gene>
<reference evidence="1 2" key="1">
    <citation type="journal article" date="2018" name="Int. J. Syst. Evol. Microbiol.">
        <title>Glycomyces paridis sp. nov., isolated from the medicinal plant Paris polyphylla.</title>
        <authorList>
            <person name="Fang X.M."/>
            <person name="Bai J.L."/>
            <person name="Su J."/>
            <person name="Zhao L.L."/>
            <person name="Liu H.Y."/>
            <person name="Ma B.P."/>
            <person name="Zhang Y.Q."/>
            <person name="Yu L.Y."/>
        </authorList>
    </citation>
    <scope>NUCLEOTIDE SEQUENCE [LARGE SCALE GENOMIC DNA]</scope>
    <source>
        <strain evidence="1 2">CPCC 204357</strain>
    </source>
</reference>
<proteinExistence type="predicted"/>
<accession>A0A4S8PL38</accession>
<dbReference type="OrthoDB" id="3694612at2"/>
<evidence type="ECO:0000313" key="1">
    <source>
        <dbReference type="EMBL" id="THV31483.1"/>
    </source>
</evidence>
<dbReference type="RefSeq" id="WP_136528355.1">
    <property type="nucleotide sequence ID" value="NZ_STGX01000002.1"/>
</dbReference>
<evidence type="ECO:0000313" key="2">
    <source>
        <dbReference type="Proteomes" id="UP000305792"/>
    </source>
</evidence>
<dbReference type="AlphaFoldDB" id="A0A4S8PL38"/>
<dbReference type="Proteomes" id="UP000305792">
    <property type="component" value="Unassembled WGS sequence"/>
</dbReference>
<comment type="caution">
    <text evidence="1">The sequence shown here is derived from an EMBL/GenBank/DDBJ whole genome shotgun (WGS) entry which is preliminary data.</text>
</comment>
<protein>
    <submittedName>
        <fullName evidence="1">Anti-sigma regulatory factor</fullName>
    </submittedName>
</protein>
<organism evidence="1 2">
    <name type="scientific">Glycomyces paridis</name>
    <dbReference type="NCBI Taxonomy" id="2126555"/>
    <lineage>
        <taxon>Bacteria</taxon>
        <taxon>Bacillati</taxon>
        <taxon>Actinomycetota</taxon>
        <taxon>Actinomycetes</taxon>
        <taxon>Glycomycetales</taxon>
        <taxon>Glycomycetaceae</taxon>
        <taxon>Glycomyces</taxon>
    </lineage>
</organism>
<sequence length="151" mass="16466">MPVSDEREDVLLLDVPSTGDYLSVLPTATAAVATRLGFSLDEIEDLRAAVNAAVALLIPAEPGRSRGPVRRKGGDEPLRCRLEVARETLQIVLSRTKGEALPDAGAYQWQVLRALTDEVESEVDGATTTIRIRQQRPATEADADTERHQIH</sequence>
<dbReference type="EMBL" id="STGX01000002">
    <property type="protein sequence ID" value="THV31483.1"/>
    <property type="molecule type" value="Genomic_DNA"/>
</dbReference>
<name>A0A4S8PL38_9ACTN</name>
<keyword evidence="2" id="KW-1185">Reference proteome</keyword>